<evidence type="ECO:0000313" key="1">
    <source>
        <dbReference type="EMBL" id="THG55128.1"/>
    </source>
</evidence>
<protein>
    <submittedName>
        <fullName evidence="1">Efflux RND transporter periplasmic adaptor subunit</fullName>
    </submittedName>
</protein>
<dbReference type="Proteomes" id="UP000305401">
    <property type="component" value="Unassembled WGS sequence"/>
</dbReference>
<dbReference type="EMBL" id="SSTG01000004">
    <property type="protein sequence ID" value="THG55128.1"/>
    <property type="molecule type" value="Genomic_DNA"/>
</dbReference>
<organism evidence="1 2">
    <name type="scientific">Muribaculum caecicola</name>
    <dbReference type="NCBI Taxonomy" id="3038144"/>
    <lineage>
        <taxon>Bacteria</taxon>
        <taxon>Pseudomonadati</taxon>
        <taxon>Bacteroidota</taxon>
        <taxon>Bacteroidia</taxon>
        <taxon>Bacteroidales</taxon>
        <taxon>Muribaculaceae</taxon>
        <taxon>Muribaculum</taxon>
    </lineage>
</organism>
<accession>A0AC61S849</accession>
<gene>
    <name evidence="1" type="ORF">E5990_00780</name>
</gene>
<proteinExistence type="predicted"/>
<reference evidence="1" key="1">
    <citation type="submission" date="2019-04" db="EMBL/GenBank/DDBJ databases">
        <title>Microbes associate with the intestines of laboratory mice.</title>
        <authorList>
            <person name="Navarre W."/>
            <person name="Wong E."/>
            <person name="Huang K.C."/>
            <person name="Tropini C."/>
            <person name="Ng K."/>
            <person name="Yu B."/>
        </authorList>
    </citation>
    <scope>NUCLEOTIDE SEQUENCE</scope>
    <source>
        <strain evidence="1">NM86_A22</strain>
    </source>
</reference>
<keyword evidence="2" id="KW-1185">Reference proteome</keyword>
<name>A0AC61S849_9BACT</name>
<evidence type="ECO:0000313" key="2">
    <source>
        <dbReference type="Proteomes" id="UP000305401"/>
    </source>
</evidence>
<sequence length="343" mass="36813">MKTIHWALALAMTLSVISCKHQKEEITQQPIRVKTICVAQNNDTSSGKGYPGTIEAGEETPMSFQIAGTIKRVNVKVGDKVTKGQMLATLDATSLQQAYSIALAAEEQANDAYNRMKILHDQKALAEIRWVEVKSTVKQARAATDIARKALADANLIAPYSGVVSAKLADNGQTVAPFEPVVNIMTIKRPKASVSIPENAVTSISVGDKGIVTCGGKTYPSSVCEKGVSANPLTRSYTVKLTIDENTPTDSLLPGMICQVDIKSSKADTTHVIELPLSAVLLSNNNKNFVWLSKDSIAQQRFITIGNMTDNGVIVTSGLEHGDYVIVSGQQKVSEGMRVTPVN</sequence>
<comment type="caution">
    <text evidence="1">The sequence shown here is derived from an EMBL/GenBank/DDBJ whole genome shotgun (WGS) entry which is preliminary data.</text>
</comment>